<accession>A0A9Q1ATF1</accession>
<keyword evidence="9" id="KW-1185">Reference proteome</keyword>
<evidence type="ECO:0000313" key="8">
    <source>
        <dbReference type="EMBL" id="KAJ7309007.1"/>
    </source>
</evidence>
<dbReference type="Gene3D" id="3.30.920.20">
    <property type="entry name" value="Gas2-like domain"/>
    <property type="match status" value="1"/>
</dbReference>
<dbReference type="AlphaFoldDB" id="A0A9Q1ATF1"/>
<dbReference type="SUPFAM" id="SSF143575">
    <property type="entry name" value="GAS2 domain-like"/>
    <property type="match status" value="1"/>
</dbReference>
<dbReference type="PROSITE" id="PS51460">
    <property type="entry name" value="GAR"/>
    <property type="match status" value="1"/>
</dbReference>
<evidence type="ECO:0000256" key="3">
    <source>
        <dbReference type="ARBA" id="ARBA00023212"/>
    </source>
</evidence>
<evidence type="ECO:0000259" key="6">
    <source>
        <dbReference type="PROSITE" id="PS50021"/>
    </source>
</evidence>
<comment type="similarity">
    <text evidence="4">Belongs to the GAS2 family.</text>
</comment>
<dbReference type="PROSITE" id="PS50021">
    <property type="entry name" value="CH"/>
    <property type="match status" value="1"/>
</dbReference>
<dbReference type="GO" id="GO:0051015">
    <property type="term" value="F:actin filament binding"/>
    <property type="evidence" value="ECO:0007669"/>
    <property type="project" value="TreeGrafter"/>
</dbReference>
<evidence type="ECO:0000259" key="7">
    <source>
        <dbReference type="PROSITE" id="PS51460"/>
    </source>
</evidence>
<dbReference type="PANTHER" id="PTHR46756">
    <property type="entry name" value="TRANSGELIN"/>
    <property type="match status" value="1"/>
</dbReference>
<evidence type="ECO:0000256" key="2">
    <source>
        <dbReference type="ARBA" id="ARBA00022490"/>
    </source>
</evidence>
<protein>
    <recommendedName>
        <fullName evidence="10">GAS2-like protein 2</fullName>
    </recommendedName>
</protein>
<keyword evidence="2" id="KW-0963">Cytoplasm</keyword>
<dbReference type="SMART" id="SM00033">
    <property type="entry name" value="CH"/>
    <property type="match status" value="1"/>
</dbReference>
<dbReference type="InterPro" id="IPR001715">
    <property type="entry name" value="CH_dom"/>
</dbReference>
<dbReference type="CDD" id="cd21268">
    <property type="entry name" value="CH_GAS2L1_2"/>
    <property type="match status" value="1"/>
</dbReference>
<evidence type="ECO:0000256" key="5">
    <source>
        <dbReference type="SAM" id="MobiDB-lite"/>
    </source>
</evidence>
<feature type="domain" description="Calponin-homology (CH)" evidence="6">
    <location>
        <begin position="23"/>
        <end position="150"/>
    </location>
</feature>
<evidence type="ECO:0008006" key="10">
    <source>
        <dbReference type="Google" id="ProtNLM"/>
    </source>
</evidence>
<evidence type="ECO:0000256" key="1">
    <source>
        <dbReference type="ARBA" id="ARBA00004245"/>
    </source>
</evidence>
<dbReference type="GO" id="GO:0035371">
    <property type="term" value="C:microtubule plus-end"/>
    <property type="evidence" value="ECO:0007669"/>
    <property type="project" value="TreeGrafter"/>
</dbReference>
<dbReference type="InterPro" id="IPR036534">
    <property type="entry name" value="GAR_dom_sf"/>
</dbReference>
<dbReference type="PANTHER" id="PTHR46756:SF18">
    <property type="entry name" value="GAS2-LIKE PROTEIN PICKLED EGGS"/>
    <property type="match status" value="1"/>
</dbReference>
<dbReference type="GO" id="GO:0005884">
    <property type="term" value="C:actin filament"/>
    <property type="evidence" value="ECO:0007669"/>
    <property type="project" value="TreeGrafter"/>
</dbReference>
<dbReference type="OrthoDB" id="206130at2759"/>
<dbReference type="InterPro" id="IPR036872">
    <property type="entry name" value="CH_dom_sf"/>
</dbReference>
<dbReference type="InterPro" id="IPR003108">
    <property type="entry name" value="GAR_dom"/>
</dbReference>
<dbReference type="Pfam" id="PF00307">
    <property type="entry name" value="CH"/>
    <property type="match status" value="1"/>
</dbReference>
<organism evidence="8 9">
    <name type="scientific">Phrynocephalus forsythii</name>
    <dbReference type="NCBI Taxonomy" id="171643"/>
    <lineage>
        <taxon>Eukaryota</taxon>
        <taxon>Metazoa</taxon>
        <taxon>Chordata</taxon>
        <taxon>Craniata</taxon>
        <taxon>Vertebrata</taxon>
        <taxon>Euteleostomi</taxon>
        <taxon>Lepidosauria</taxon>
        <taxon>Squamata</taxon>
        <taxon>Bifurcata</taxon>
        <taxon>Unidentata</taxon>
        <taxon>Episquamata</taxon>
        <taxon>Toxicofera</taxon>
        <taxon>Iguania</taxon>
        <taxon>Acrodonta</taxon>
        <taxon>Agamidae</taxon>
        <taxon>Agaminae</taxon>
        <taxon>Phrynocephalus</taxon>
    </lineage>
</organism>
<dbReference type="SUPFAM" id="SSF47576">
    <property type="entry name" value="Calponin-homology domain, CH-domain"/>
    <property type="match status" value="1"/>
</dbReference>
<evidence type="ECO:0000313" key="9">
    <source>
        <dbReference type="Proteomes" id="UP001142489"/>
    </source>
</evidence>
<comment type="subcellular location">
    <subcellularLocation>
        <location evidence="1">Cytoplasm</location>
        <location evidence="1">Cytoskeleton</location>
    </subcellularLocation>
</comment>
<proteinExistence type="inferred from homology"/>
<dbReference type="Proteomes" id="UP001142489">
    <property type="component" value="Unassembled WGS sequence"/>
</dbReference>
<dbReference type="GO" id="GO:0005737">
    <property type="term" value="C:cytoplasm"/>
    <property type="evidence" value="ECO:0007669"/>
    <property type="project" value="TreeGrafter"/>
</dbReference>
<dbReference type="FunFam" id="3.30.920.20:FF:000004">
    <property type="entry name" value="GAS2-like protein 1 isoform X1"/>
    <property type="match status" value="1"/>
</dbReference>
<dbReference type="EMBL" id="JAPFRF010000017">
    <property type="protein sequence ID" value="KAJ7309007.1"/>
    <property type="molecule type" value="Genomic_DNA"/>
</dbReference>
<feature type="region of interest" description="Disordered" evidence="5">
    <location>
        <begin position="445"/>
        <end position="530"/>
    </location>
</feature>
<sequence length="530" mass="59087">MLGTQDGCMRSIRPYKTSEQYLYAMKEDLAEWLRDLYSLEINVESFLDVLETGVLLCHHANGVTQLARELSQEYPGLSRTVQLPKRGVACNDFAQPGTFQARDNVSNFIRWCRQEMAIQDVLMFETEDLVLRKNEKHFVLCLLEVARRASRFGMWAPTLIQMEEEIEEEIREDLKLPREETPLRKPPRKPADLKNLDQMVQHFISRCTCPVQFSMVKVSEGKYRVGDSSTLIFVRILRKHVMVRVGGGWDTLEHYLDKHDPCRCTSLSHKQALKMAGPQKTPAPQVQHEIASRFTPGKDQPHQTEPAFIVRRSQSPLPLVEWRIYAPRLASLGRRPLSSPGPNQKGSGGSVRKVEGQVSFRDPSEPRTAPSIRGRERSVTPLGSPSPAEEKPISKHTFLAQGRRETSCGAFSQQNRSAENNLLGSKCVPELRPGRAGGYLQTTVASQNKKAEKVASPGTPGPNGGLPVASGKLRQELKHRPPTPTRSSSPSKEAHSSFKEAPGRGSVVQSEGAPAEGGRKDPKQGELSPR</sequence>
<name>A0A9Q1ATF1_9SAUR</name>
<dbReference type="GO" id="GO:0051764">
    <property type="term" value="P:actin crosslink formation"/>
    <property type="evidence" value="ECO:0007669"/>
    <property type="project" value="TreeGrafter"/>
</dbReference>
<dbReference type="GO" id="GO:0008017">
    <property type="term" value="F:microtubule binding"/>
    <property type="evidence" value="ECO:0007669"/>
    <property type="project" value="InterPro"/>
</dbReference>
<dbReference type="Pfam" id="PF02187">
    <property type="entry name" value="GAS2"/>
    <property type="match status" value="1"/>
</dbReference>
<dbReference type="GO" id="GO:0001725">
    <property type="term" value="C:stress fiber"/>
    <property type="evidence" value="ECO:0007669"/>
    <property type="project" value="TreeGrafter"/>
</dbReference>
<feature type="compositionally biased region" description="Basic and acidic residues" evidence="5">
    <location>
        <begin position="517"/>
        <end position="530"/>
    </location>
</feature>
<evidence type="ECO:0000256" key="4">
    <source>
        <dbReference type="ARBA" id="ARBA00038441"/>
    </source>
</evidence>
<dbReference type="GO" id="GO:0001578">
    <property type="term" value="P:microtubule bundle formation"/>
    <property type="evidence" value="ECO:0007669"/>
    <property type="project" value="TreeGrafter"/>
</dbReference>
<dbReference type="GO" id="GO:0008093">
    <property type="term" value="F:cytoskeletal anchor activity"/>
    <property type="evidence" value="ECO:0007669"/>
    <property type="project" value="TreeGrafter"/>
</dbReference>
<reference evidence="8" key="1">
    <citation type="journal article" date="2023" name="DNA Res.">
        <title>Chromosome-level genome assembly of Phrynocephalus forsythii using third-generation DNA sequencing and Hi-C analysis.</title>
        <authorList>
            <person name="Qi Y."/>
            <person name="Zhao W."/>
            <person name="Zhao Y."/>
            <person name="Niu C."/>
            <person name="Cao S."/>
            <person name="Zhang Y."/>
        </authorList>
    </citation>
    <scope>NUCLEOTIDE SEQUENCE</scope>
    <source>
        <tissue evidence="8">Muscle</tissue>
    </source>
</reference>
<dbReference type="Gene3D" id="1.10.418.10">
    <property type="entry name" value="Calponin-like domain"/>
    <property type="match status" value="1"/>
</dbReference>
<keyword evidence="3" id="KW-0206">Cytoskeleton</keyword>
<dbReference type="SMART" id="SM00243">
    <property type="entry name" value="GAS2"/>
    <property type="match status" value="1"/>
</dbReference>
<dbReference type="GO" id="GO:0031110">
    <property type="term" value="P:regulation of microtubule polymerization or depolymerization"/>
    <property type="evidence" value="ECO:0007669"/>
    <property type="project" value="TreeGrafter"/>
</dbReference>
<comment type="caution">
    <text evidence="8">The sequence shown here is derived from an EMBL/GenBank/DDBJ whole genome shotgun (WGS) entry which is preliminary data.</text>
</comment>
<dbReference type="FunFam" id="1.10.418.10:FF:000047">
    <property type="entry name" value="Growth arrest specific 2 like 1"/>
    <property type="match status" value="1"/>
</dbReference>
<feature type="domain" description="GAR" evidence="7">
    <location>
        <begin position="191"/>
        <end position="263"/>
    </location>
</feature>
<gene>
    <name evidence="8" type="ORF">JRQ81_008292</name>
</gene>
<dbReference type="GO" id="GO:1904825">
    <property type="term" value="P:protein localization to microtubule plus-end"/>
    <property type="evidence" value="ECO:0007669"/>
    <property type="project" value="TreeGrafter"/>
</dbReference>
<feature type="compositionally biased region" description="Basic and acidic residues" evidence="5">
    <location>
        <begin position="492"/>
        <end position="502"/>
    </location>
</feature>
<feature type="region of interest" description="Disordered" evidence="5">
    <location>
        <begin position="332"/>
        <end position="394"/>
    </location>
</feature>